<protein>
    <submittedName>
        <fullName evidence="1">Uncharacterized protein</fullName>
    </submittedName>
</protein>
<keyword evidence="2" id="KW-1185">Reference proteome</keyword>
<evidence type="ECO:0000313" key="1">
    <source>
        <dbReference type="EnsemblPlants" id="KQL28447"/>
    </source>
</evidence>
<dbReference type="InParanoid" id="K3YWL1"/>
<reference evidence="2" key="1">
    <citation type="journal article" date="2012" name="Nat. Biotechnol.">
        <title>Reference genome sequence of the model plant Setaria.</title>
        <authorList>
            <person name="Bennetzen J.L."/>
            <person name="Schmutz J."/>
            <person name="Wang H."/>
            <person name="Percifield R."/>
            <person name="Hawkins J."/>
            <person name="Pontaroli A.C."/>
            <person name="Estep M."/>
            <person name="Feng L."/>
            <person name="Vaughn J.N."/>
            <person name="Grimwood J."/>
            <person name="Jenkins J."/>
            <person name="Barry K."/>
            <person name="Lindquist E."/>
            <person name="Hellsten U."/>
            <person name="Deshpande S."/>
            <person name="Wang X."/>
            <person name="Wu X."/>
            <person name="Mitros T."/>
            <person name="Triplett J."/>
            <person name="Yang X."/>
            <person name="Ye C.Y."/>
            <person name="Mauro-Herrera M."/>
            <person name="Wang L."/>
            <person name="Li P."/>
            <person name="Sharma M."/>
            <person name="Sharma R."/>
            <person name="Ronald P.C."/>
            <person name="Panaud O."/>
            <person name="Kellogg E.A."/>
            <person name="Brutnell T.P."/>
            <person name="Doust A.N."/>
            <person name="Tuskan G.A."/>
            <person name="Rokhsar D."/>
            <person name="Devos K.M."/>
        </authorList>
    </citation>
    <scope>NUCLEOTIDE SEQUENCE [LARGE SCALE GENOMIC DNA]</scope>
    <source>
        <strain evidence="2">cv. Yugu1</strain>
    </source>
</reference>
<dbReference type="HOGENOM" id="CLU_1868683_0_0_1"/>
<reference evidence="1" key="2">
    <citation type="submission" date="2018-08" db="UniProtKB">
        <authorList>
            <consortium name="EnsemblPlants"/>
        </authorList>
    </citation>
    <scope>IDENTIFICATION</scope>
    <source>
        <strain evidence="1">Yugu1</strain>
    </source>
</reference>
<organism evidence="1 2">
    <name type="scientific">Setaria italica</name>
    <name type="common">Foxtail millet</name>
    <name type="synonym">Panicum italicum</name>
    <dbReference type="NCBI Taxonomy" id="4555"/>
    <lineage>
        <taxon>Eukaryota</taxon>
        <taxon>Viridiplantae</taxon>
        <taxon>Streptophyta</taxon>
        <taxon>Embryophyta</taxon>
        <taxon>Tracheophyta</taxon>
        <taxon>Spermatophyta</taxon>
        <taxon>Magnoliopsida</taxon>
        <taxon>Liliopsida</taxon>
        <taxon>Poales</taxon>
        <taxon>Poaceae</taxon>
        <taxon>PACMAD clade</taxon>
        <taxon>Panicoideae</taxon>
        <taxon>Panicodae</taxon>
        <taxon>Paniceae</taxon>
        <taxon>Cenchrinae</taxon>
        <taxon>Setaria</taxon>
    </lineage>
</organism>
<evidence type="ECO:0000313" key="2">
    <source>
        <dbReference type="Proteomes" id="UP000004995"/>
    </source>
</evidence>
<dbReference type="EnsemblPlants" id="KQL28447">
    <property type="protein sequence ID" value="KQL28447"/>
    <property type="gene ID" value="SETIT_018657mg"/>
</dbReference>
<dbReference type="Gramene" id="KQL28447">
    <property type="protein sequence ID" value="KQL28447"/>
    <property type="gene ID" value="SETIT_018657mg"/>
</dbReference>
<dbReference type="Proteomes" id="UP000004995">
    <property type="component" value="Unassembled WGS sequence"/>
</dbReference>
<name>K3YWL1_SETIT</name>
<dbReference type="AlphaFoldDB" id="K3YWL1"/>
<accession>K3YWL1</accession>
<dbReference type="OMA" id="NISPPCC"/>
<proteinExistence type="predicted"/>
<sequence>MEVVVNNMPIFLSQIMELSLNTISPLLKTSKVGTKMRTIQFMLILALALVALSSGVSALGGAGGCGWTPSKDSGIPNGQCVGPEMSDKCSSACRREFVTNATGECRDGGVCECYYCTNISPPCCSNGTSTNVTTKLV</sequence>
<dbReference type="EMBL" id="AGNK02000091">
    <property type="status" value="NOT_ANNOTATED_CDS"/>
    <property type="molecule type" value="Genomic_DNA"/>
</dbReference>